<evidence type="ECO:0008006" key="3">
    <source>
        <dbReference type="Google" id="ProtNLM"/>
    </source>
</evidence>
<dbReference type="EMBL" id="MHCJ01000006">
    <property type="protein sequence ID" value="OGY17763.1"/>
    <property type="molecule type" value="Genomic_DNA"/>
</dbReference>
<name>A0A1G1VQV5_9BACT</name>
<dbReference type="SUPFAM" id="SSF89550">
    <property type="entry name" value="PHP domain-like"/>
    <property type="match status" value="1"/>
</dbReference>
<dbReference type="AlphaFoldDB" id="A0A1G1VQV5"/>
<dbReference type="Gene3D" id="3.20.20.140">
    <property type="entry name" value="Metal-dependent hydrolases"/>
    <property type="match status" value="1"/>
</dbReference>
<proteinExistence type="predicted"/>
<accession>A0A1G1VQV5</accession>
<comment type="caution">
    <text evidence="1">The sequence shown here is derived from an EMBL/GenBank/DDBJ whole genome shotgun (WGS) entry which is preliminary data.</text>
</comment>
<dbReference type="CDD" id="cd19067">
    <property type="entry name" value="PfuEndoQ-like"/>
    <property type="match status" value="1"/>
</dbReference>
<dbReference type="PANTHER" id="PTHR40084">
    <property type="entry name" value="PHOSPHOHYDROLASE, PHP FAMILY"/>
    <property type="match status" value="1"/>
</dbReference>
<sequence>MELIADLQLHSKYSRAVSKNMDLSEIVSWARRKGIDLVATGDWMHTLWFREIQSQLEEVSEGIYQLKVESQKSKVAVGPGDQGEVKFLLSAEISSIYTQGGKSHRVHTLVFAPDFAIAERINAELLKRGCNLASDGRPIVGLSARDIAEIAFSVSQRCLVIPAHAWTPWFSLYGSKSGFDSIDDCFGDLAGSIFAVETGLSSDPLMNWRISELQRRAIVSFSDAHSGPKLGREATVFQEKNGMTNDKLQMTNFEYNDIYWAIAERFLGRNEGKLQIASTIEFYPEEGKYHYDGHRSCGVIQSPEETRKRGVICHVCGRPLTVGVMYRVDQLSDHELFALTTARKSDTVGVTSLSHPSDETRPPFVMLVPLLEILSEVYHSGVSSNTVLSEYHSLVTKFGSEFAVLLQISLEELARFKGERLGEAIRKVRNGNISIRPGYDGVFGKVEIFGEEASEPDTQMSLF</sequence>
<evidence type="ECO:0000313" key="2">
    <source>
        <dbReference type="Proteomes" id="UP000179233"/>
    </source>
</evidence>
<dbReference type="Proteomes" id="UP000179233">
    <property type="component" value="Unassembled WGS sequence"/>
</dbReference>
<organism evidence="1 2">
    <name type="scientific">Candidatus Chisholmbacteria bacterium RIFCSPHIGHO2_01_FULL_52_32</name>
    <dbReference type="NCBI Taxonomy" id="1797591"/>
    <lineage>
        <taxon>Bacteria</taxon>
        <taxon>Candidatus Chisholmiibacteriota</taxon>
    </lineage>
</organism>
<dbReference type="PANTHER" id="PTHR40084:SF1">
    <property type="entry name" value="PHOSPHOTRANSFERASE"/>
    <property type="match status" value="1"/>
</dbReference>
<dbReference type="InterPro" id="IPR016195">
    <property type="entry name" value="Pol/histidinol_Pase-like"/>
</dbReference>
<reference evidence="1 2" key="1">
    <citation type="journal article" date="2016" name="Nat. Commun.">
        <title>Thousands of microbial genomes shed light on interconnected biogeochemical processes in an aquifer system.</title>
        <authorList>
            <person name="Anantharaman K."/>
            <person name="Brown C.T."/>
            <person name="Hug L.A."/>
            <person name="Sharon I."/>
            <person name="Castelle C.J."/>
            <person name="Probst A.J."/>
            <person name="Thomas B.C."/>
            <person name="Singh A."/>
            <person name="Wilkins M.J."/>
            <person name="Karaoz U."/>
            <person name="Brodie E.L."/>
            <person name="Williams K.H."/>
            <person name="Hubbard S.S."/>
            <person name="Banfield J.F."/>
        </authorList>
    </citation>
    <scope>NUCLEOTIDE SEQUENCE [LARGE SCALE GENOMIC DNA]</scope>
</reference>
<gene>
    <name evidence="1" type="ORF">A2786_00345</name>
</gene>
<protein>
    <recommendedName>
        <fullName evidence="3">DNA helicase UvrD</fullName>
    </recommendedName>
</protein>
<evidence type="ECO:0000313" key="1">
    <source>
        <dbReference type="EMBL" id="OGY17763.1"/>
    </source>
</evidence>